<sequence length="224" mass="25980">MAQRRRFRRLPPELTNEIIHFVIGTFCHRRLITSSALVFHLLRESKRGKHWKSEALNAREEAAEYGIGEAARRALITRLTLHRNTAAFAWALFRGELEDRYELVDDEFNIRYLISLRARNPANARQTVRAYFQSNAQQTFIRETFRCAFEFHELDHPHVSWDIAAVTWETDMAMRTNWNSLMAYIRSRLNLVESGLPLPPPELGQQEAEGDSSPEADSPPSIET</sequence>
<organism evidence="2 3">
    <name type="scientific">Globodera rostochiensis</name>
    <name type="common">Golden nematode worm</name>
    <name type="synonym">Heterodera rostochiensis</name>
    <dbReference type="NCBI Taxonomy" id="31243"/>
    <lineage>
        <taxon>Eukaryota</taxon>
        <taxon>Metazoa</taxon>
        <taxon>Ecdysozoa</taxon>
        <taxon>Nematoda</taxon>
        <taxon>Chromadorea</taxon>
        <taxon>Rhabditida</taxon>
        <taxon>Tylenchina</taxon>
        <taxon>Tylenchomorpha</taxon>
        <taxon>Tylenchoidea</taxon>
        <taxon>Heteroderidae</taxon>
        <taxon>Heteroderinae</taxon>
        <taxon>Globodera</taxon>
    </lineage>
</organism>
<evidence type="ECO:0000313" key="3">
    <source>
        <dbReference type="WBParaSite" id="Gr19_v10_g16860.t1"/>
    </source>
</evidence>
<accession>A0A914HFE1</accession>
<feature type="region of interest" description="Disordered" evidence="1">
    <location>
        <begin position="196"/>
        <end position="224"/>
    </location>
</feature>
<evidence type="ECO:0000256" key="1">
    <source>
        <dbReference type="SAM" id="MobiDB-lite"/>
    </source>
</evidence>
<evidence type="ECO:0000313" key="2">
    <source>
        <dbReference type="Proteomes" id="UP000887572"/>
    </source>
</evidence>
<dbReference type="Proteomes" id="UP000887572">
    <property type="component" value="Unplaced"/>
</dbReference>
<protein>
    <submittedName>
        <fullName evidence="3">F-box domain-containing protein</fullName>
    </submittedName>
</protein>
<keyword evidence="2" id="KW-1185">Reference proteome</keyword>
<name>A0A914HFE1_GLORO</name>
<dbReference type="AlphaFoldDB" id="A0A914HFE1"/>
<reference evidence="3" key="1">
    <citation type="submission" date="2022-11" db="UniProtKB">
        <authorList>
            <consortium name="WormBaseParasite"/>
        </authorList>
    </citation>
    <scope>IDENTIFICATION</scope>
</reference>
<dbReference type="WBParaSite" id="Gr19_v10_g16860.t1">
    <property type="protein sequence ID" value="Gr19_v10_g16860.t1"/>
    <property type="gene ID" value="Gr19_v10_g16860"/>
</dbReference>
<proteinExistence type="predicted"/>